<dbReference type="InterPro" id="IPR047266">
    <property type="entry name" value="KMT5A-like_SET"/>
</dbReference>
<dbReference type="GO" id="GO:0032259">
    <property type="term" value="P:methylation"/>
    <property type="evidence" value="ECO:0007669"/>
    <property type="project" value="UniProtKB-KW"/>
</dbReference>
<dbReference type="PANTHER" id="PTHR46167">
    <property type="entry name" value="N-LYSINE METHYLTRANSFERASE KMT5A"/>
    <property type="match status" value="1"/>
</dbReference>
<dbReference type="Gene3D" id="2.170.270.10">
    <property type="entry name" value="SET domain"/>
    <property type="match status" value="1"/>
</dbReference>
<evidence type="ECO:0000256" key="6">
    <source>
        <dbReference type="ARBA" id="ARBA00022679"/>
    </source>
</evidence>
<feature type="domain" description="SET" evidence="14">
    <location>
        <begin position="278"/>
        <end position="404"/>
    </location>
</feature>
<evidence type="ECO:0000256" key="8">
    <source>
        <dbReference type="ARBA" id="ARBA00022853"/>
    </source>
</evidence>
<dbReference type="InterPro" id="IPR051760">
    <property type="entry name" value="KMT5A"/>
</dbReference>
<dbReference type="EMBL" id="JXXN02001169">
    <property type="protein sequence ID" value="THD25379.1"/>
    <property type="molecule type" value="Genomic_DNA"/>
</dbReference>
<dbReference type="GO" id="GO:0140944">
    <property type="term" value="F:histone H4K20 monomethyltransferase activity"/>
    <property type="evidence" value="ECO:0007669"/>
    <property type="project" value="UniProtKB-EC"/>
</dbReference>
<dbReference type="GO" id="GO:0005634">
    <property type="term" value="C:nucleus"/>
    <property type="evidence" value="ECO:0007669"/>
    <property type="project" value="UniProtKB-SubCell"/>
</dbReference>
<evidence type="ECO:0000256" key="12">
    <source>
        <dbReference type="ARBA" id="ARBA00047784"/>
    </source>
</evidence>
<keyword evidence="7" id="KW-0949">S-adenosyl-L-methionine</keyword>
<evidence type="ECO:0000256" key="2">
    <source>
        <dbReference type="ARBA" id="ARBA00004286"/>
    </source>
</evidence>
<evidence type="ECO:0000256" key="7">
    <source>
        <dbReference type="ARBA" id="ARBA00022691"/>
    </source>
</evidence>
<reference evidence="15" key="1">
    <citation type="submission" date="2019-03" db="EMBL/GenBank/DDBJ databases">
        <title>Improved annotation for the trematode Fasciola hepatica.</title>
        <authorList>
            <person name="Choi Y.-J."/>
            <person name="Martin J."/>
            <person name="Mitreva M."/>
        </authorList>
    </citation>
    <scope>NUCLEOTIDE SEQUENCE [LARGE SCALE GENOMIC DNA]</scope>
</reference>
<organism evidence="15 16">
    <name type="scientific">Fasciola hepatica</name>
    <name type="common">Liver fluke</name>
    <dbReference type="NCBI Taxonomy" id="6192"/>
    <lineage>
        <taxon>Eukaryota</taxon>
        <taxon>Metazoa</taxon>
        <taxon>Spiralia</taxon>
        <taxon>Lophotrochozoa</taxon>
        <taxon>Platyhelminthes</taxon>
        <taxon>Trematoda</taxon>
        <taxon>Digenea</taxon>
        <taxon>Plagiorchiida</taxon>
        <taxon>Echinostomata</taxon>
        <taxon>Echinostomatoidea</taxon>
        <taxon>Fasciolidae</taxon>
        <taxon>Fasciola</taxon>
    </lineage>
</organism>
<dbReference type="EC" id="2.1.1.361" evidence="3"/>
<comment type="catalytic activity">
    <reaction evidence="12">
        <text>L-lysyl(20)-[histone H4] + S-adenosyl-L-methionine = N(6)-methyl-L-lysyl(20)-[histone H4] + S-adenosyl-L-homocysteine + H(+)</text>
        <dbReference type="Rhea" id="RHEA:60344"/>
        <dbReference type="Rhea" id="RHEA-COMP:15554"/>
        <dbReference type="Rhea" id="RHEA-COMP:15555"/>
        <dbReference type="ChEBI" id="CHEBI:15378"/>
        <dbReference type="ChEBI" id="CHEBI:29969"/>
        <dbReference type="ChEBI" id="CHEBI:57856"/>
        <dbReference type="ChEBI" id="CHEBI:59789"/>
        <dbReference type="ChEBI" id="CHEBI:61929"/>
        <dbReference type="EC" id="2.1.1.361"/>
    </reaction>
</comment>
<evidence type="ECO:0000256" key="13">
    <source>
        <dbReference type="SAM" id="MobiDB-lite"/>
    </source>
</evidence>
<accession>A0A4E0R9Y7</accession>
<dbReference type="InterPro" id="IPR016858">
    <property type="entry name" value="KMT5A-like"/>
</dbReference>
<keyword evidence="6" id="KW-0808">Transferase</keyword>
<evidence type="ECO:0000256" key="3">
    <source>
        <dbReference type="ARBA" id="ARBA00012187"/>
    </source>
</evidence>
<feature type="region of interest" description="Disordered" evidence="13">
    <location>
        <begin position="160"/>
        <end position="224"/>
    </location>
</feature>
<evidence type="ECO:0000256" key="1">
    <source>
        <dbReference type="ARBA" id="ARBA00004123"/>
    </source>
</evidence>
<evidence type="ECO:0000256" key="9">
    <source>
        <dbReference type="ARBA" id="ARBA00023015"/>
    </source>
</evidence>
<evidence type="ECO:0000256" key="4">
    <source>
        <dbReference type="ARBA" id="ARBA00022454"/>
    </source>
</evidence>
<feature type="compositionally biased region" description="Basic and acidic residues" evidence="13">
    <location>
        <begin position="169"/>
        <end position="187"/>
    </location>
</feature>
<protein>
    <recommendedName>
        <fullName evidence="3">[histone H4]-lysine(20) N-methyltransferase</fullName>
        <ecNumber evidence="3">2.1.1.361</ecNumber>
    </recommendedName>
</protein>
<dbReference type="GO" id="GO:0043516">
    <property type="term" value="P:regulation of DNA damage response, signal transduction by p53 class mediator"/>
    <property type="evidence" value="ECO:0007669"/>
    <property type="project" value="TreeGrafter"/>
</dbReference>
<name>A0A4E0R9Y7_FASHE</name>
<evidence type="ECO:0000259" key="14">
    <source>
        <dbReference type="PROSITE" id="PS50280"/>
    </source>
</evidence>
<dbReference type="SMART" id="SM00317">
    <property type="entry name" value="SET"/>
    <property type="match status" value="1"/>
</dbReference>
<evidence type="ECO:0000313" key="15">
    <source>
        <dbReference type="EMBL" id="THD25379.1"/>
    </source>
</evidence>
<dbReference type="PANTHER" id="PTHR46167:SF1">
    <property type="entry name" value="N-LYSINE METHYLTRANSFERASE KMT5A"/>
    <property type="match status" value="1"/>
</dbReference>
<dbReference type="PROSITE" id="PS50280">
    <property type="entry name" value="SET"/>
    <property type="match status" value="1"/>
</dbReference>
<dbReference type="AlphaFoldDB" id="A0A4E0R9Y7"/>
<proteinExistence type="predicted"/>
<comment type="subcellular location">
    <subcellularLocation>
        <location evidence="2">Chromosome</location>
    </subcellularLocation>
    <subcellularLocation>
        <location evidence="1">Nucleus</location>
    </subcellularLocation>
</comment>
<dbReference type="Proteomes" id="UP000230066">
    <property type="component" value="Unassembled WGS sequence"/>
</dbReference>
<dbReference type="GO" id="GO:0006357">
    <property type="term" value="P:regulation of transcription by RNA polymerase II"/>
    <property type="evidence" value="ECO:0007669"/>
    <property type="project" value="TreeGrafter"/>
</dbReference>
<dbReference type="CDD" id="cd10528">
    <property type="entry name" value="SET_SETD8"/>
    <property type="match status" value="1"/>
</dbReference>
<evidence type="ECO:0000256" key="5">
    <source>
        <dbReference type="ARBA" id="ARBA00022603"/>
    </source>
</evidence>
<dbReference type="Pfam" id="PF00856">
    <property type="entry name" value="SET"/>
    <property type="match status" value="1"/>
</dbReference>
<dbReference type="SUPFAM" id="SSF82199">
    <property type="entry name" value="SET domain"/>
    <property type="match status" value="1"/>
</dbReference>
<evidence type="ECO:0000256" key="11">
    <source>
        <dbReference type="ARBA" id="ARBA00023242"/>
    </source>
</evidence>
<keyword evidence="10" id="KW-0804">Transcription</keyword>
<keyword evidence="4" id="KW-0158">Chromosome</keyword>
<dbReference type="PROSITE" id="PS51571">
    <property type="entry name" value="SAM_MT43_PR_SET"/>
    <property type="match status" value="1"/>
</dbReference>
<keyword evidence="11" id="KW-0539">Nucleus</keyword>
<dbReference type="GO" id="GO:0005700">
    <property type="term" value="C:polytene chromosome"/>
    <property type="evidence" value="ECO:0007669"/>
    <property type="project" value="TreeGrafter"/>
</dbReference>
<gene>
    <name evidence="15" type="ORF">D915_003737</name>
</gene>
<dbReference type="InterPro" id="IPR001214">
    <property type="entry name" value="SET_dom"/>
</dbReference>
<evidence type="ECO:0000256" key="10">
    <source>
        <dbReference type="ARBA" id="ARBA00023163"/>
    </source>
</evidence>
<keyword evidence="9" id="KW-0805">Transcription regulation</keyword>
<comment type="caution">
    <text evidence="15">The sequence shown here is derived from an EMBL/GenBank/DDBJ whole genome shotgun (WGS) entry which is preliminary data.</text>
</comment>
<sequence length="419" mass="47120">MFPDFSNTMFIDYPNSPTDCAMASAKTQRPLDVLKPEPKPWDNSRPEFCSTPHTVSGHSLKLSYPESDKHLSDVEGSDNKTMPLHTPKLRQTLLNLSTYRGDEATVAMIGELNFNCTFQPDDTDKLVPDTPKPPQIKMGSDLSESVLTVGTRGKIQTVLASDMSLSDSHVTKEPPRRQKKTATDKKGQRGARTHSVESRSSIPQPVGRPKTRAKAVSLSPKKGSTVSSGIVTTGLVETDKKSKRQTQLTTYGIRRTARQFQKDQERQREANVLLCLRDKVEIGMKVIYTEEKGRGVVATRVFHEGEFVVEYAGELISEKLAKDRETEYKKDPEIGSFMFYFVHAGQRYCVDATKETPRLGRLINHSRLHPNCVVKVIPLDGVPRLVLFARQIINPGDEFLYDYGDRDKESLEAHPWLRT</sequence>
<keyword evidence="8" id="KW-0156">Chromatin regulator</keyword>
<evidence type="ECO:0000313" key="16">
    <source>
        <dbReference type="Proteomes" id="UP000230066"/>
    </source>
</evidence>
<dbReference type="InterPro" id="IPR046341">
    <property type="entry name" value="SET_dom_sf"/>
</dbReference>
<keyword evidence="5" id="KW-0489">Methyltransferase</keyword>
<keyword evidence="16" id="KW-1185">Reference proteome</keyword>